<comment type="similarity">
    <text evidence="1">Belongs to the LysR transcriptional regulatory family.</text>
</comment>
<dbReference type="GO" id="GO:0003700">
    <property type="term" value="F:DNA-binding transcription factor activity"/>
    <property type="evidence" value="ECO:0007669"/>
    <property type="project" value="InterPro"/>
</dbReference>
<gene>
    <name evidence="6" type="ORF">AOG27_12860</name>
</gene>
<dbReference type="EMBL" id="LJTC01000008">
    <property type="protein sequence ID" value="KPM82975.1"/>
    <property type="molecule type" value="Genomic_DNA"/>
</dbReference>
<dbReference type="PROSITE" id="PS50931">
    <property type="entry name" value="HTH_LYSR"/>
    <property type="match status" value="1"/>
</dbReference>
<dbReference type="PANTHER" id="PTHR30126">
    <property type="entry name" value="HTH-TYPE TRANSCRIPTIONAL REGULATOR"/>
    <property type="match status" value="1"/>
</dbReference>
<evidence type="ECO:0000259" key="5">
    <source>
        <dbReference type="PROSITE" id="PS50931"/>
    </source>
</evidence>
<dbReference type="OrthoDB" id="5289754at2"/>
<protein>
    <submittedName>
        <fullName evidence="6">LysR family transcriptional regulator</fullName>
    </submittedName>
</protein>
<dbReference type="Pfam" id="PF00126">
    <property type="entry name" value="HTH_1"/>
    <property type="match status" value="1"/>
</dbReference>
<organism evidence="6 7">
    <name type="scientific">Pseudoalteromonas lipolytica</name>
    <dbReference type="NCBI Taxonomy" id="570156"/>
    <lineage>
        <taxon>Bacteria</taxon>
        <taxon>Pseudomonadati</taxon>
        <taxon>Pseudomonadota</taxon>
        <taxon>Gammaproteobacteria</taxon>
        <taxon>Alteromonadales</taxon>
        <taxon>Pseudoalteromonadaceae</taxon>
        <taxon>Pseudoalteromonas</taxon>
    </lineage>
</organism>
<dbReference type="SUPFAM" id="SSF53850">
    <property type="entry name" value="Periplasmic binding protein-like II"/>
    <property type="match status" value="1"/>
</dbReference>
<accession>A0A0P7EI88</accession>
<dbReference type="InterPro" id="IPR005119">
    <property type="entry name" value="LysR_subst-bd"/>
</dbReference>
<comment type="caution">
    <text evidence="6">The sequence shown here is derived from an EMBL/GenBank/DDBJ whole genome shotgun (WGS) entry which is preliminary data.</text>
</comment>
<dbReference type="SUPFAM" id="SSF46785">
    <property type="entry name" value="Winged helix' DNA-binding domain"/>
    <property type="match status" value="1"/>
</dbReference>
<name>A0A0P7EI88_9GAMM</name>
<dbReference type="CDD" id="cd05466">
    <property type="entry name" value="PBP2_LTTR_substrate"/>
    <property type="match status" value="1"/>
</dbReference>
<dbReference type="STRING" id="570156.AOG27_12860"/>
<evidence type="ECO:0000313" key="6">
    <source>
        <dbReference type="EMBL" id="KPM82975.1"/>
    </source>
</evidence>
<sequence>MINPVWLKTFCELVEVNHFTKTAERLFMTQSGVSQHIKKLEQQVGALLLERHGKQFTLTPQGQSLYNRGNQLLKEWQFLEQQIKNDSPFEGRVKIQSPGSCGLKFYNELLSLQSKHPKLFIEYAFAPNSGVEKAIASHQIDIGFMSQAPTMLEVTGHKIANEPLLLITPAQFKTIDWQQLCQLGFINHPDGKHHAQQLLSANFAEFESIAQFECSGFSNQINLILEPVSLGLGFTVLPAHAVSAFHNQEKIHVHTLTHPVCEDIYACHHRNRPLAKRMKTVINEIKSL</sequence>
<dbReference type="FunFam" id="1.10.10.10:FF:000001">
    <property type="entry name" value="LysR family transcriptional regulator"/>
    <property type="match status" value="1"/>
</dbReference>
<keyword evidence="3" id="KW-0238">DNA-binding</keyword>
<keyword evidence="4" id="KW-0804">Transcription</keyword>
<evidence type="ECO:0000256" key="3">
    <source>
        <dbReference type="ARBA" id="ARBA00023125"/>
    </source>
</evidence>
<dbReference type="GO" id="GO:0000976">
    <property type="term" value="F:transcription cis-regulatory region binding"/>
    <property type="evidence" value="ECO:0007669"/>
    <property type="project" value="TreeGrafter"/>
</dbReference>
<feature type="domain" description="HTH lysR-type" evidence="5">
    <location>
        <begin position="2"/>
        <end position="59"/>
    </location>
</feature>
<dbReference type="Gene3D" id="3.40.190.10">
    <property type="entry name" value="Periplasmic binding protein-like II"/>
    <property type="match status" value="2"/>
</dbReference>
<dbReference type="PANTHER" id="PTHR30126:SF99">
    <property type="entry name" value="TRANSCRIPTIONAL REGULATOR LYSR FAMILY"/>
    <property type="match status" value="1"/>
</dbReference>
<dbReference type="Gene3D" id="1.10.10.10">
    <property type="entry name" value="Winged helix-like DNA-binding domain superfamily/Winged helix DNA-binding domain"/>
    <property type="match status" value="1"/>
</dbReference>
<evidence type="ECO:0000313" key="7">
    <source>
        <dbReference type="Proteomes" id="UP000050378"/>
    </source>
</evidence>
<dbReference type="RefSeq" id="WP_054553421.1">
    <property type="nucleotide sequence ID" value="NZ_LJTC01000008.1"/>
</dbReference>
<evidence type="ECO:0000256" key="2">
    <source>
        <dbReference type="ARBA" id="ARBA00023015"/>
    </source>
</evidence>
<dbReference type="Pfam" id="PF03466">
    <property type="entry name" value="LysR_substrate"/>
    <property type="match status" value="1"/>
</dbReference>
<dbReference type="InterPro" id="IPR036388">
    <property type="entry name" value="WH-like_DNA-bd_sf"/>
</dbReference>
<dbReference type="InterPro" id="IPR000847">
    <property type="entry name" value="LysR_HTH_N"/>
</dbReference>
<dbReference type="PATRIC" id="fig|570156.3.peg.3672"/>
<reference evidence="6 7" key="1">
    <citation type="submission" date="2015-09" db="EMBL/GenBank/DDBJ databases">
        <title>Draft Genome Sequence of Pseudoalteromonas lipolytica UCD-48B.</title>
        <authorList>
            <person name="Krusor M."/>
            <person name="Coil D.A."/>
            <person name="Lang J.M."/>
            <person name="Eisen J.A."/>
            <person name="Alexiev A."/>
        </authorList>
    </citation>
    <scope>NUCLEOTIDE SEQUENCE [LARGE SCALE GENOMIC DNA]</scope>
    <source>
        <strain evidence="6 7">UCD-48B</strain>
    </source>
</reference>
<evidence type="ECO:0000256" key="1">
    <source>
        <dbReference type="ARBA" id="ARBA00009437"/>
    </source>
</evidence>
<dbReference type="InterPro" id="IPR036390">
    <property type="entry name" value="WH_DNA-bd_sf"/>
</dbReference>
<dbReference type="PRINTS" id="PR00039">
    <property type="entry name" value="HTHLYSR"/>
</dbReference>
<proteinExistence type="inferred from homology"/>
<dbReference type="Proteomes" id="UP000050378">
    <property type="component" value="Unassembled WGS sequence"/>
</dbReference>
<evidence type="ECO:0000256" key="4">
    <source>
        <dbReference type="ARBA" id="ARBA00023163"/>
    </source>
</evidence>
<keyword evidence="2" id="KW-0805">Transcription regulation</keyword>
<dbReference type="AlphaFoldDB" id="A0A0P7EI88"/>